<dbReference type="PANTHER" id="PTHR10572:SF24">
    <property type="entry name" value="3-HYDROXY-3-METHYLGLUTARYL-COENZYME A REDUCTASE"/>
    <property type="match status" value="1"/>
</dbReference>
<dbReference type="Gene3D" id="3.90.770.10">
    <property type="entry name" value="3-hydroxy-3-methylglutaryl-coenzyme A Reductase, Chain A, domain 2"/>
    <property type="match status" value="1"/>
</dbReference>
<name>A0A3D6BW87_9FLAO</name>
<gene>
    <name evidence="1" type="ORF">DHV22_17660</name>
</gene>
<dbReference type="GO" id="GO:0004420">
    <property type="term" value="F:hydroxymethylglutaryl-CoA reductase (NADPH) activity"/>
    <property type="evidence" value="ECO:0007669"/>
    <property type="project" value="InterPro"/>
</dbReference>
<feature type="non-terminal residue" evidence="1">
    <location>
        <position position="1"/>
    </location>
</feature>
<evidence type="ECO:0000313" key="2">
    <source>
        <dbReference type="Proteomes" id="UP000263268"/>
    </source>
</evidence>
<dbReference type="PROSITE" id="PS50065">
    <property type="entry name" value="HMG_COA_REDUCTASE_4"/>
    <property type="match status" value="1"/>
</dbReference>
<dbReference type="PANTHER" id="PTHR10572">
    <property type="entry name" value="3-HYDROXY-3-METHYLGLUTARYL-COENZYME A REDUCTASE"/>
    <property type="match status" value="1"/>
</dbReference>
<organism evidence="1 2">
    <name type="scientific">Xanthomarina gelatinilytica</name>
    <dbReference type="NCBI Taxonomy" id="1137281"/>
    <lineage>
        <taxon>Bacteria</taxon>
        <taxon>Pseudomonadati</taxon>
        <taxon>Bacteroidota</taxon>
        <taxon>Flavobacteriia</taxon>
        <taxon>Flavobacteriales</taxon>
        <taxon>Flavobacteriaceae</taxon>
        <taxon>Xanthomarina</taxon>
    </lineage>
</organism>
<feature type="non-terminal residue" evidence="1">
    <location>
        <position position="121"/>
    </location>
</feature>
<dbReference type="InterPro" id="IPR023074">
    <property type="entry name" value="HMG_CoA_Rdtase_cat_sf"/>
</dbReference>
<evidence type="ECO:0000313" key="1">
    <source>
        <dbReference type="EMBL" id="HCY83288.1"/>
    </source>
</evidence>
<comment type="caution">
    <text evidence="1">The sequence shown here is derived from an EMBL/GenBank/DDBJ whole genome shotgun (WGS) entry which is preliminary data.</text>
</comment>
<dbReference type="GO" id="GO:0015936">
    <property type="term" value="P:coenzyme A metabolic process"/>
    <property type="evidence" value="ECO:0007669"/>
    <property type="project" value="InterPro"/>
</dbReference>
<sequence length="121" mass="13795">SKSHKIDWIVATYFNNNEDAKNIIKQYWNSNIKLQQLHDEFIENTITNYYLPFGVAPNFLINGKMHAIPMAIEESSVVAAASKAAKFWLERGGFKAEVLSTTKIGQVHVMYYGNPKTLQSR</sequence>
<dbReference type="Proteomes" id="UP000263268">
    <property type="component" value="Unassembled WGS sequence"/>
</dbReference>
<reference evidence="1 2" key="1">
    <citation type="journal article" date="2018" name="Nat. Biotechnol.">
        <title>A standardized bacterial taxonomy based on genome phylogeny substantially revises the tree of life.</title>
        <authorList>
            <person name="Parks D.H."/>
            <person name="Chuvochina M."/>
            <person name="Waite D.W."/>
            <person name="Rinke C."/>
            <person name="Skarshewski A."/>
            <person name="Chaumeil P.A."/>
            <person name="Hugenholtz P."/>
        </authorList>
    </citation>
    <scope>NUCLEOTIDE SEQUENCE [LARGE SCALE GENOMIC DNA]</scope>
    <source>
        <strain evidence="1">UBA10227</strain>
    </source>
</reference>
<accession>A0A3D6BW87</accession>
<protein>
    <submittedName>
        <fullName evidence="1">Hydroxymethylglutaryl-CoA reductase</fullName>
    </submittedName>
</protein>
<dbReference type="InterPro" id="IPR009029">
    <property type="entry name" value="HMG_CoA_Rdtase_sub-bd_dom_sf"/>
</dbReference>
<dbReference type="AlphaFoldDB" id="A0A3D6BW87"/>
<dbReference type="SUPFAM" id="SSF56542">
    <property type="entry name" value="Substrate-binding domain of HMG-CoA reductase"/>
    <property type="match status" value="1"/>
</dbReference>
<dbReference type="EMBL" id="DPRK01000285">
    <property type="protein sequence ID" value="HCY83288.1"/>
    <property type="molecule type" value="Genomic_DNA"/>
</dbReference>
<dbReference type="Pfam" id="PF00368">
    <property type="entry name" value="HMG-CoA_red"/>
    <property type="match status" value="1"/>
</dbReference>
<dbReference type="InterPro" id="IPR002202">
    <property type="entry name" value="HMG_CoA_Rdtase"/>
</dbReference>
<proteinExistence type="predicted"/>